<dbReference type="InterPro" id="IPR010982">
    <property type="entry name" value="Lambda_DNA-bd_dom_sf"/>
</dbReference>
<dbReference type="Pfam" id="PF13560">
    <property type="entry name" value="HTH_31"/>
    <property type="match status" value="1"/>
</dbReference>
<dbReference type="SMART" id="SM00530">
    <property type="entry name" value="HTH_XRE"/>
    <property type="match status" value="1"/>
</dbReference>
<dbReference type="Gene3D" id="3.30.450.180">
    <property type="match status" value="1"/>
</dbReference>
<dbReference type="Proteomes" id="UP000006072">
    <property type="component" value="Unassembled WGS sequence"/>
</dbReference>
<proteinExistence type="predicted"/>
<dbReference type="GO" id="GO:0003677">
    <property type="term" value="F:DNA binding"/>
    <property type="evidence" value="ECO:0007669"/>
    <property type="project" value="UniProtKB-KW"/>
</dbReference>
<dbReference type="RefSeq" id="WP_003929465.1">
    <property type="nucleotide sequence ID" value="NZ_JH814686.1"/>
</dbReference>
<organism evidence="2 3">
    <name type="scientific">Mycolicibacterium vaccae ATCC 25954</name>
    <dbReference type="NCBI Taxonomy" id="1194972"/>
    <lineage>
        <taxon>Bacteria</taxon>
        <taxon>Bacillati</taxon>
        <taxon>Actinomycetota</taxon>
        <taxon>Actinomycetes</taxon>
        <taxon>Mycobacteriales</taxon>
        <taxon>Mycobacteriaceae</taxon>
        <taxon>Mycolicibacterium</taxon>
    </lineage>
</organism>
<dbReference type="Pfam" id="PF17765">
    <property type="entry name" value="MLTR_LBD"/>
    <property type="match status" value="1"/>
</dbReference>
<dbReference type="AlphaFoldDB" id="K0UJ23"/>
<dbReference type="PANTHER" id="PTHR35010">
    <property type="entry name" value="BLL4672 PROTEIN-RELATED"/>
    <property type="match status" value="1"/>
</dbReference>
<evidence type="ECO:0000313" key="2">
    <source>
        <dbReference type="EMBL" id="EJZ06851.1"/>
    </source>
</evidence>
<evidence type="ECO:0000259" key="1">
    <source>
        <dbReference type="PROSITE" id="PS50943"/>
    </source>
</evidence>
<evidence type="ECO:0000313" key="3">
    <source>
        <dbReference type="Proteomes" id="UP000006072"/>
    </source>
</evidence>
<protein>
    <submittedName>
        <fullName evidence="2">DNA-binding protein</fullName>
    </submittedName>
</protein>
<dbReference type="InterPro" id="IPR001387">
    <property type="entry name" value="Cro/C1-type_HTH"/>
</dbReference>
<keyword evidence="2" id="KW-0238">DNA-binding</keyword>
<dbReference type="PANTHER" id="PTHR35010:SF2">
    <property type="entry name" value="BLL4672 PROTEIN"/>
    <property type="match status" value="1"/>
</dbReference>
<dbReference type="HOGENOM" id="CLU_057862_1_0_11"/>
<name>K0UJ23_MYCVA</name>
<dbReference type="SUPFAM" id="SSF47413">
    <property type="entry name" value="lambda repressor-like DNA-binding domains"/>
    <property type="match status" value="1"/>
</dbReference>
<dbReference type="CDD" id="cd00093">
    <property type="entry name" value="HTH_XRE"/>
    <property type="match status" value="1"/>
</dbReference>
<reference evidence="2 3" key="1">
    <citation type="journal article" date="2012" name="J. Bacteriol.">
        <title>Complete Genome Sequence of Mycobacterium vaccae Type Strain ATCC 25954.</title>
        <authorList>
            <person name="Ho Y.S."/>
            <person name="Adroub S.A."/>
            <person name="Abadi M."/>
            <person name="Al Alwan B."/>
            <person name="Alkhateeb R."/>
            <person name="Gao G."/>
            <person name="Ragab A."/>
            <person name="Ali S."/>
            <person name="van Soolingen D."/>
            <person name="Bitter W."/>
            <person name="Pain A."/>
            <person name="Abdallah A.M."/>
        </authorList>
    </citation>
    <scope>NUCLEOTIDE SEQUENCE [LARGE SCALE GENOMIC DNA]</scope>
    <source>
        <strain evidence="2 3">ATCC 25954</strain>
    </source>
</reference>
<comment type="caution">
    <text evidence="2">The sequence shown here is derived from an EMBL/GenBank/DDBJ whole genome shotgun (WGS) entry which is preliminary data.</text>
</comment>
<feature type="domain" description="HTH cro/C1-type" evidence="1">
    <location>
        <begin position="32"/>
        <end position="82"/>
    </location>
</feature>
<dbReference type="EMBL" id="ALQA01000051">
    <property type="protein sequence ID" value="EJZ06851.1"/>
    <property type="molecule type" value="Genomic_DNA"/>
</dbReference>
<dbReference type="Gene3D" id="1.10.260.40">
    <property type="entry name" value="lambda repressor-like DNA-binding domains"/>
    <property type="match status" value="1"/>
</dbReference>
<dbReference type="InterPro" id="IPR041413">
    <property type="entry name" value="MLTR_LBD"/>
</dbReference>
<dbReference type="PROSITE" id="PS50943">
    <property type="entry name" value="HTH_CROC1"/>
    <property type="match status" value="1"/>
</dbReference>
<dbReference type="PATRIC" id="fig|1194972.3.peg.4090"/>
<accession>K0UJ23</accession>
<dbReference type="eggNOG" id="COG1396">
    <property type="taxonomic scope" value="Bacteria"/>
</dbReference>
<gene>
    <name evidence="2" type="ORF">MVAC_20533</name>
</gene>
<sequence>MSKKNHTLAEFLRAHRDKIQPEDVGLRAGGRRRVAGLRREEVAELAGISADYYHRIEQGRERPSDQVLDAIARGLRLTPDAAVYLRKLVSEPLHSKCSAEWRQPLNPALQALIDGWPGTPAHIHDVTTTMVMANRCAQALSPSFAVGESPLRRLFLDDQMREFYRDWESMTAWAVRWLRDYAGEQQNRELDAMIDELRTCSARFDQLWVNHDVVKHGGGLLLVNHPEVGPLDLHFQLLTLRGSDHIMSTYWADPGSPSEHALRRLALSEVC</sequence>
<keyword evidence="3" id="KW-1185">Reference proteome</keyword>